<feature type="domain" description="SAF" evidence="5">
    <location>
        <begin position="28"/>
        <end position="91"/>
    </location>
</feature>
<comment type="subcellular location">
    <subcellularLocation>
        <location evidence="1 4">Periplasm</location>
    </subcellularLocation>
</comment>
<keyword evidence="2 4" id="KW-0732">Signal</keyword>
<organism evidence="6 7">
    <name type="scientific">Nitratireductor aquibiodomus</name>
    <dbReference type="NCBI Taxonomy" id="204799"/>
    <lineage>
        <taxon>Bacteria</taxon>
        <taxon>Pseudomonadati</taxon>
        <taxon>Pseudomonadota</taxon>
        <taxon>Alphaproteobacteria</taxon>
        <taxon>Hyphomicrobiales</taxon>
        <taxon>Phyllobacteriaceae</taxon>
        <taxon>Nitratireductor</taxon>
    </lineage>
</organism>
<keyword evidence="6" id="KW-0282">Flagellum</keyword>
<dbReference type="SMART" id="SM00858">
    <property type="entry name" value="SAF"/>
    <property type="match status" value="1"/>
</dbReference>
<dbReference type="InterPro" id="IPR013974">
    <property type="entry name" value="SAF"/>
</dbReference>
<dbReference type="AlphaFoldDB" id="A0A1H4JGL4"/>
<evidence type="ECO:0000256" key="4">
    <source>
        <dbReference type="RuleBase" id="RU362063"/>
    </source>
</evidence>
<keyword evidence="6" id="KW-0966">Cell projection</keyword>
<dbReference type="GO" id="GO:0042597">
    <property type="term" value="C:periplasmic space"/>
    <property type="evidence" value="ECO:0007669"/>
    <property type="project" value="UniProtKB-SubCell"/>
</dbReference>
<evidence type="ECO:0000259" key="5">
    <source>
        <dbReference type="SMART" id="SM00858"/>
    </source>
</evidence>
<dbReference type="Proteomes" id="UP000199064">
    <property type="component" value="Unassembled WGS sequence"/>
</dbReference>
<dbReference type="NCBIfam" id="TIGR03170">
    <property type="entry name" value="flgA_cterm"/>
    <property type="match status" value="1"/>
</dbReference>
<dbReference type="CDD" id="cd11614">
    <property type="entry name" value="SAF_CpaB_FlgA_like"/>
    <property type="match status" value="1"/>
</dbReference>
<name>A0A1H4JGL4_9HYPH</name>
<evidence type="ECO:0000256" key="3">
    <source>
        <dbReference type="ARBA" id="ARBA00022764"/>
    </source>
</evidence>
<evidence type="ECO:0000256" key="1">
    <source>
        <dbReference type="ARBA" id="ARBA00004418"/>
    </source>
</evidence>
<keyword evidence="7" id="KW-1185">Reference proteome</keyword>
<accession>A0A1H4JGL4</accession>
<comment type="similarity">
    <text evidence="4">Belongs to the FlgA family.</text>
</comment>
<dbReference type="Gene3D" id="2.30.30.760">
    <property type="match status" value="1"/>
</dbReference>
<dbReference type="GO" id="GO:0044780">
    <property type="term" value="P:bacterial-type flagellum assembly"/>
    <property type="evidence" value="ECO:0007669"/>
    <property type="project" value="InterPro"/>
</dbReference>
<keyword evidence="3 4" id="KW-0574">Periplasm</keyword>
<protein>
    <recommendedName>
        <fullName evidence="4">Flagella basal body P-ring formation protein FlgA</fullName>
    </recommendedName>
</protein>
<dbReference type="InterPro" id="IPR017585">
    <property type="entry name" value="SAF_FlgA"/>
</dbReference>
<gene>
    <name evidence="6" type="ORF">SAMN05216452_1362</name>
</gene>
<keyword evidence="6" id="KW-0969">Cilium</keyword>
<proteinExistence type="inferred from homology"/>
<dbReference type="PANTHER" id="PTHR36307:SF1">
    <property type="entry name" value="FLAGELLA BASAL BODY P-RING FORMATION PROTEIN FLGA"/>
    <property type="match status" value="1"/>
</dbReference>
<comment type="function">
    <text evidence="4">Involved in the assembly process of the P-ring formation. It may associate with FlgF on the rod constituting a structure essential for the P-ring assembly or may act as a modulator protein for the P-ring assembly.</text>
</comment>
<evidence type="ECO:0000256" key="2">
    <source>
        <dbReference type="ARBA" id="ARBA00022729"/>
    </source>
</evidence>
<feature type="chain" id="PRO_5011331360" description="Flagella basal body P-ring formation protein FlgA" evidence="4">
    <location>
        <begin position="25"/>
        <end position="155"/>
    </location>
</feature>
<evidence type="ECO:0000313" key="7">
    <source>
        <dbReference type="Proteomes" id="UP000199064"/>
    </source>
</evidence>
<sequence>MKRHPLLSALILALASFVATGLPAAALEQAVVSTRVIYPGETISVDALDEVVLRRPPRGNTAIARMLEDIDGKVARRTLLPGRLIPISYVREAYLVETGSPVTVTFSEGPLVISLRAVPLQAGAAGDMIRLRNIESGRTFTGVVLADGSVQVGAI</sequence>
<feature type="signal peptide" evidence="4">
    <location>
        <begin position="1"/>
        <end position="24"/>
    </location>
</feature>
<keyword evidence="4" id="KW-1005">Bacterial flagellum biogenesis</keyword>
<reference evidence="7" key="1">
    <citation type="submission" date="2016-10" db="EMBL/GenBank/DDBJ databases">
        <authorList>
            <person name="Varghese N."/>
            <person name="Submissions S."/>
        </authorList>
    </citation>
    <scope>NUCLEOTIDE SEQUENCE [LARGE SCALE GENOMIC DNA]</scope>
    <source>
        <strain evidence="7">ES.061</strain>
    </source>
</reference>
<dbReference type="RefSeq" id="WP_090327698.1">
    <property type="nucleotide sequence ID" value="NZ_FNSL01000001.1"/>
</dbReference>
<evidence type="ECO:0000313" key="6">
    <source>
        <dbReference type="EMBL" id="SEB45413.1"/>
    </source>
</evidence>
<dbReference type="EMBL" id="FNSL01000001">
    <property type="protein sequence ID" value="SEB45413.1"/>
    <property type="molecule type" value="Genomic_DNA"/>
</dbReference>
<dbReference type="Pfam" id="PF13144">
    <property type="entry name" value="ChapFlgA"/>
    <property type="match status" value="1"/>
</dbReference>
<dbReference type="PANTHER" id="PTHR36307">
    <property type="entry name" value="FLAGELLA BASAL BODY P-RING FORMATION PROTEIN FLGA"/>
    <property type="match status" value="1"/>
</dbReference>
<dbReference type="InterPro" id="IPR039246">
    <property type="entry name" value="Flagellar_FlgA"/>
</dbReference>